<dbReference type="FunFam" id="2.70.150.10:FF:000023">
    <property type="entry name" value="Phospholipid-transporting ATPase"/>
    <property type="match status" value="1"/>
</dbReference>
<evidence type="ECO:0000256" key="8">
    <source>
        <dbReference type="ARBA" id="ARBA00022967"/>
    </source>
</evidence>
<dbReference type="Gene3D" id="2.70.150.10">
    <property type="entry name" value="Calcium-transporting ATPase, cytoplasmic transduction domain A"/>
    <property type="match status" value="1"/>
</dbReference>
<comment type="cofactor">
    <cofactor evidence="14">
        <name>Mg(2+)</name>
        <dbReference type="ChEBI" id="CHEBI:18420"/>
    </cofactor>
</comment>
<dbReference type="InterPro" id="IPR044492">
    <property type="entry name" value="P_typ_ATPase_HD_dom"/>
</dbReference>
<feature type="binding site" evidence="13">
    <location>
        <position position="726"/>
    </location>
    <ligand>
        <name>ATP</name>
        <dbReference type="ChEBI" id="CHEBI:30616"/>
    </ligand>
</feature>
<feature type="binding site" evidence="13">
    <location>
        <position position="466"/>
    </location>
    <ligand>
        <name>ATP</name>
        <dbReference type="ChEBI" id="CHEBI:30616"/>
    </ligand>
</feature>
<dbReference type="EMBL" id="CACTIH010005426">
    <property type="protein sequence ID" value="CAA2991560.1"/>
    <property type="molecule type" value="Genomic_DNA"/>
</dbReference>
<dbReference type="PROSITE" id="PS00154">
    <property type="entry name" value="ATPASE_E1_E2"/>
    <property type="match status" value="1"/>
</dbReference>
<dbReference type="SUPFAM" id="SSF56784">
    <property type="entry name" value="HAD-like"/>
    <property type="match status" value="1"/>
</dbReference>
<keyword evidence="4 14" id="KW-0479">Metal-binding</keyword>
<dbReference type="PANTHER" id="PTHR24092:SF157">
    <property type="entry name" value="PHOSPHOLIPID-TRANSPORTING ATPASE"/>
    <property type="match status" value="1"/>
</dbReference>
<feature type="binding site" evidence="13">
    <location>
        <position position="465"/>
    </location>
    <ligand>
        <name>ATP</name>
        <dbReference type="ChEBI" id="CHEBI:30616"/>
    </ligand>
</feature>
<dbReference type="InterPro" id="IPR023214">
    <property type="entry name" value="HAD_sf"/>
</dbReference>
<dbReference type="InterPro" id="IPR032630">
    <property type="entry name" value="P_typ_ATPase_c"/>
</dbReference>
<feature type="binding site" evidence="14">
    <location>
        <position position="465"/>
    </location>
    <ligand>
        <name>Mg(2+)</name>
        <dbReference type="ChEBI" id="CHEBI:18420"/>
    </ligand>
</feature>
<gene>
    <name evidence="18" type="ORF">OLEA9_A050734</name>
</gene>
<keyword evidence="7 14" id="KW-0460">Magnesium</keyword>
<keyword evidence="10 15" id="KW-0472">Membrane</keyword>
<feature type="transmembrane region" description="Helical" evidence="15">
    <location>
        <begin position="1180"/>
        <end position="1199"/>
    </location>
</feature>
<evidence type="ECO:0000256" key="13">
    <source>
        <dbReference type="PIRSR" id="PIRSR606539-2"/>
    </source>
</evidence>
<feature type="domain" description="P-type ATPase N-terminal" evidence="16">
    <location>
        <begin position="82"/>
        <end position="148"/>
    </location>
</feature>
<keyword evidence="6 13" id="KW-0067">ATP-binding</keyword>
<evidence type="ECO:0000256" key="11">
    <source>
        <dbReference type="ARBA" id="ARBA00034036"/>
    </source>
</evidence>
<feature type="transmembrane region" description="Helical" evidence="15">
    <location>
        <begin position="1141"/>
        <end position="1160"/>
    </location>
</feature>
<dbReference type="EC" id="7.6.2.1" evidence="15"/>
<dbReference type="SUPFAM" id="SSF81653">
    <property type="entry name" value="Calcium ATPase, transduction domain A"/>
    <property type="match status" value="1"/>
</dbReference>
<sequence length="1289" mass="147032">MKAWLLHILPSEDQVPPNVVNIHGHRHPGLHIDHCHFSEFIGRRKHKVKWSKLYTFACLRPSTTDASPTQSLLGQPGFSRVVFCNEPQLHKIKPHRYPKNYVSTTKYNILTFLPRALLEQFCRVANLYFLLAAVLSITPWTPFTPISLIAPLVFVMGISMLKEAVEDWHRFLKDRNVNSRKVKVHVGNGLFLQKSWESLCVGDVVKVSKNEYFPGDLLLLSSSYEDGVCYVETMNLDGETNLKAKRSLEATLCLDDDEEFSRFKAKIRCEDPNPSLYTFVGNLEFINESYPLSPTQILLRDSKLRNTEYIYGVVIFSGRDAKAVQNSTRAPSKRSKVERKMDHVIYVLFAMMVLISSISATGSALYTESEKEKRWYLRLRENIDDLFDPSDLVLSGLLQFIRSLILYGYLIPISLYVSIEIVKVLQAMLINKDLGMYDEITGKTVEARTSNLNEELGQVEMILSDKTGTLTCNQMEFRKCSIEGISYGGEVNEVDFVASERMNIDVERHRFSLDGSDSTGRSIEMFDLSTADASIEKEILHCNHGLDDPKAQNSRISVTGKESIIKGFNFRDDRLMDKMWIYRSNITDMVTFFRVMALCHTGIPVENNQSDRMMYEAESPEEVAFLIAAQEFGFKFCERTQSTMILQELDPSSGLVVKREYKLLNLLEFNSSRKRMSVIVQNEDGDIFLFCKGADDVIFERLADNGRTYQQATTLHLSNYAEDGLRTMVFAYKRVGLSEYEDWNSIFTKAKATISSEREELLENASEMIEKDFLLLGAVAVEDKLQKGVPECIDKLAQAGLKIWLLTGDKKETAINIGYACSLLRLDMKQLHLKLSTKAESNQVKDVKEEILLQIESYNQMIIQEDKKDSPFALVVDGQALQISLGSNLKHLFFSLAMNCDVVICCRVSPKQKALITRLAKQHSGKTILAIGDGANDVGMIQEADIGVGISGMEGMQAVMASDFSLPQFRFLERLLIVHGHWCYRRISKMILYFVYKNIAFGLTLFYYDIYTGFSGQDLYDDWYMVMFNVLLTSLPVISLGVLEQDVSSDVCLQFPALYQQGQKNICFSWKRIVGWILNGILASLAIFTLNIYILSSAAFDQDGNVADIEHIGTITYTSIIWTVNCQIVLMISHFTWISHVLIWGSILCWYIFLYLYGLFPPVYSGNVFGIFTEAIGPAFIYWILTLLVLVVALFPYFIHITIQRSFYPMDDHVIQEIKRHRRDITDSPSWLKEQEKSKKMTQIGFSARVDAKIVNLKEQLHQKRKSVYSSLTNSPIYKSMMREETSPQ</sequence>
<evidence type="ECO:0000256" key="10">
    <source>
        <dbReference type="ARBA" id="ARBA00023136"/>
    </source>
</evidence>
<dbReference type="Pfam" id="PF16209">
    <property type="entry name" value="PhoLip_ATPase_N"/>
    <property type="match status" value="1"/>
</dbReference>
<dbReference type="InterPro" id="IPR001757">
    <property type="entry name" value="P_typ_ATPase"/>
</dbReference>
<keyword evidence="3 15" id="KW-0812">Transmembrane</keyword>
<evidence type="ECO:0000256" key="6">
    <source>
        <dbReference type="ARBA" id="ARBA00022840"/>
    </source>
</evidence>
<feature type="binding site" evidence="13">
    <location>
        <position position="807"/>
    </location>
    <ligand>
        <name>ATP</name>
        <dbReference type="ChEBI" id="CHEBI:30616"/>
    </ligand>
</feature>
<dbReference type="Gene3D" id="3.40.50.1000">
    <property type="entry name" value="HAD superfamily/HAD-like"/>
    <property type="match status" value="2"/>
</dbReference>
<dbReference type="Pfam" id="PF16212">
    <property type="entry name" value="PhoLip_ATPase_C"/>
    <property type="match status" value="1"/>
</dbReference>
<feature type="domain" description="P-type ATPase C-terminal" evidence="17">
    <location>
        <begin position="959"/>
        <end position="1209"/>
    </location>
</feature>
<evidence type="ECO:0000313" key="19">
    <source>
        <dbReference type="Proteomes" id="UP000594638"/>
    </source>
</evidence>
<evidence type="ECO:0000256" key="4">
    <source>
        <dbReference type="ARBA" id="ARBA00022723"/>
    </source>
</evidence>
<evidence type="ECO:0000256" key="7">
    <source>
        <dbReference type="ARBA" id="ARBA00022842"/>
    </source>
</evidence>
<feature type="binding site" evidence="13">
    <location>
        <position position="669"/>
    </location>
    <ligand>
        <name>ATP</name>
        <dbReference type="ChEBI" id="CHEBI:30616"/>
    </ligand>
</feature>
<dbReference type="InterPro" id="IPR023298">
    <property type="entry name" value="ATPase_P-typ_TM_dom_sf"/>
</dbReference>
<dbReference type="SFLD" id="SFLDS00003">
    <property type="entry name" value="Haloacid_Dehalogenase"/>
    <property type="match status" value="1"/>
</dbReference>
<evidence type="ECO:0000256" key="14">
    <source>
        <dbReference type="PIRSR" id="PIRSR606539-3"/>
    </source>
</evidence>
<comment type="catalytic activity">
    <reaction evidence="11 15">
        <text>ATP + H2O + phospholipidSide 1 = ADP + phosphate + phospholipidSide 2.</text>
        <dbReference type="EC" id="7.6.2.1"/>
    </reaction>
</comment>
<name>A0A8S0SIW8_OLEEU</name>
<dbReference type="NCBIfam" id="TIGR01652">
    <property type="entry name" value="ATPase-Plipid"/>
    <property type="match status" value="1"/>
</dbReference>
<dbReference type="NCBIfam" id="TIGR01494">
    <property type="entry name" value="ATPase_P-type"/>
    <property type="match status" value="2"/>
</dbReference>
<comment type="similarity">
    <text evidence="2 15">Belongs to the cation transport ATPase (P-type) (TC 3.A.3) family. Type IV subfamily.</text>
</comment>
<feature type="binding site" evidence="13">
    <location>
        <position position="907"/>
    </location>
    <ligand>
        <name>ATP</name>
        <dbReference type="ChEBI" id="CHEBI:30616"/>
    </ligand>
</feature>
<dbReference type="Pfam" id="PF13246">
    <property type="entry name" value="Cation_ATPase"/>
    <property type="match status" value="1"/>
</dbReference>
<feature type="transmembrane region" description="Helical" evidence="15">
    <location>
        <begin position="1023"/>
        <end position="1043"/>
    </location>
</feature>
<feature type="transmembrane region" description="Helical" evidence="15">
    <location>
        <begin position="146"/>
        <end position="165"/>
    </location>
</feature>
<feature type="transmembrane region" description="Helical" evidence="15">
    <location>
        <begin position="344"/>
        <end position="366"/>
    </location>
</feature>
<dbReference type="InterPro" id="IPR018303">
    <property type="entry name" value="ATPase_P-typ_P_site"/>
</dbReference>
<evidence type="ECO:0000259" key="16">
    <source>
        <dbReference type="Pfam" id="PF16209"/>
    </source>
</evidence>
<feature type="binding site" evidence="13">
    <location>
        <position position="692"/>
    </location>
    <ligand>
        <name>ATP</name>
        <dbReference type="ChEBI" id="CHEBI:30616"/>
    </ligand>
</feature>
<dbReference type="InterPro" id="IPR032631">
    <property type="entry name" value="P-type_ATPase_N"/>
</dbReference>
<dbReference type="PRINTS" id="PR00119">
    <property type="entry name" value="CATATPASE"/>
</dbReference>
<keyword evidence="9 15" id="KW-1133">Transmembrane helix</keyword>
<proteinExistence type="inferred from homology"/>
<feature type="active site" description="4-aspartylphosphate intermediate" evidence="12">
    <location>
        <position position="465"/>
    </location>
</feature>
<dbReference type="GO" id="GO:0000287">
    <property type="term" value="F:magnesium ion binding"/>
    <property type="evidence" value="ECO:0007669"/>
    <property type="project" value="UniProtKB-UniRule"/>
</dbReference>
<dbReference type="Gene3D" id="3.40.1110.10">
    <property type="entry name" value="Calcium-transporting ATPase, cytoplasmic domain N"/>
    <property type="match status" value="2"/>
</dbReference>
<feature type="binding site" evidence="13">
    <location>
        <position position="622"/>
    </location>
    <ligand>
        <name>ATP</name>
        <dbReference type="ChEBI" id="CHEBI:30616"/>
    </ligand>
</feature>
<evidence type="ECO:0000256" key="2">
    <source>
        <dbReference type="ARBA" id="ARBA00008109"/>
    </source>
</evidence>
<dbReference type="OrthoDB" id="377733at2759"/>
<dbReference type="InterPro" id="IPR023299">
    <property type="entry name" value="ATPase_P-typ_cyto_dom_N"/>
</dbReference>
<dbReference type="GO" id="GO:0005886">
    <property type="term" value="C:plasma membrane"/>
    <property type="evidence" value="ECO:0007669"/>
    <property type="project" value="TreeGrafter"/>
</dbReference>
<dbReference type="Gramene" id="OE9A050734T1">
    <property type="protein sequence ID" value="OE9A050734C1"/>
    <property type="gene ID" value="OE9A050734"/>
</dbReference>
<evidence type="ECO:0000256" key="12">
    <source>
        <dbReference type="PIRSR" id="PIRSR606539-1"/>
    </source>
</evidence>
<dbReference type="PANTHER" id="PTHR24092">
    <property type="entry name" value="PROBABLE PHOSPHOLIPID-TRANSPORTING ATPASE"/>
    <property type="match status" value="1"/>
</dbReference>
<dbReference type="SFLD" id="SFLDG00002">
    <property type="entry name" value="C1.7:_P-type_atpase_like"/>
    <property type="match status" value="1"/>
</dbReference>
<dbReference type="SUPFAM" id="SSF81660">
    <property type="entry name" value="Metal cation-transporting ATPase, ATP-binding domain N"/>
    <property type="match status" value="1"/>
</dbReference>
<dbReference type="Proteomes" id="UP000594638">
    <property type="component" value="Unassembled WGS sequence"/>
</dbReference>
<feature type="binding site" evidence="13">
    <location>
        <position position="937"/>
    </location>
    <ligand>
        <name>ATP</name>
        <dbReference type="ChEBI" id="CHEBI:30616"/>
    </ligand>
</feature>
<feature type="binding site" evidence="13">
    <location>
        <position position="936"/>
    </location>
    <ligand>
        <name>ATP</name>
        <dbReference type="ChEBI" id="CHEBI:30616"/>
    </ligand>
</feature>
<dbReference type="InterPro" id="IPR008250">
    <property type="entry name" value="ATPase_P-typ_transduc_dom_A_sf"/>
</dbReference>
<dbReference type="InterPro" id="IPR036412">
    <property type="entry name" value="HAD-like_sf"/>
</dbReference>
<feature type="binding site" evidence="13">
    <location>
        <position position="467"/>
    </location>
    <ligand>
        <name>ATP</name>
        <dbReference type="ChEBI" id="CHEBI:30616"/>
    </ligand>
</feature>
<feature type="binding site" evidence="13">
    <location>
        <position position="808"/>
    </location>
    <ligand>
        <name>ATP</name>
        <dbReference type="ChEBI" id="CHEBI:30616"/>
    </ligand>
</feature>
<dbReference type="SUPFAM" id="SSF81665">
    <property type="entry name" value="Calcium ATPase, transmembrane domain M"/>
    <property type="match status" value="1"/>
</dbReference>
<accession>A0A8S0SIW8</accession>
<evidence type="ECO:0000256" key="3">
    <source>
        <dbReference type="ARBA" id="ARBA00022692"/>
    </source>
</evidence>
<evidence type="ECO:0000256" key="9">
    <source>
        <dbReference type="ARBA" id="ARBA00022989"/>
    </source>
</evidence>
<feature type="binding site" evidence="14">
    <location>
        <position position="937"/>
    </location>
    <ligand>
        <name>Mg(2+)</name>
        <dbReference type="ChEBI" id="CHEBI:18420"/>
    </ligand>
</feature>
<feature type="binding site" evidence="13">
    <location>
        <position position="809"/>
    </location>
    <ligand>
        <name>ATP</name>
        <dbReference type="ChEBI" id="CHEBI:30616"/>
    </ligand>
</feature>
<evidence type="ECO:0000259" key="17">
    <source>
        <dbReference type="Pfam" id="PF16212"/>
    </source>
</evidence>
<comment type="caution">
    <text evidence="18">The sequence shown here is derived from an EMBL/GenBank/DDBJ whole genome shotgun (WGS) entry which is preliminary data.</text>
</comment>
<evidence type="ECO:0000313" key="18">
    <source>
        <dbReference type="EMBL" id="CAA2991560.1"/>
    </source>
</evidence>
<keyword evidence="19" id="KW-1185">Reference proteome</keyword>
<dbReference type="Pfam" id="PF08282">
    <property type="entry name" value="Hydrolase_3"/>
    <property type="match status" value="1"/>
</dbReference>
<keyword evidence="5 13" id="KW-0547">Nucleotide-binding</keyword>
<comment type="subcellular location">
    <subcellularLocation>
        <location evidence="1 15">Membrane</location>
        <topology evidence="1 15">Multi-pass membrane protein</topology>
    </subcellularLocation>
</comment>
<dbReference type="GO" id="GO:0016887">
    <property type="term" value="F:ATP hydrolysis activity"/>
    <property type="evidence" value="ECO:0007669"/>
    <property type="project" value="InterPro"/>
</dbReference>
<feature type="binding site" evidence="14">
    <location>
        <position position="933"/>
    </location>
    <ligand>
        <name>Mg(2+)</name>
        <dbReference type="ChEBI" id="CHEBI:18420"/>
    </ligand>
</feature>
<dbReference type="GO" id="GO:0140326">
    <property type="term" value="F:ATPase-coupled intramembrane lipid transporter activity"/>
    <property type="evidence" value="ECO:0007669"/>
    <property type="project" value="UniProtKB-EC"/>
</dbReference>
<dbReference type="GO" id="GO:0045332">
    <property type="term" value="P:phospholipid translocation"/>
    <property type="evidence" value="ECO:0007669"/>
    <property type="project" value="TreeGrafter"/>
</dbReference>
<keyword evidence="8 15" id="KW-1278">Translocase</keyword>
<feature type="transmembrane region" description="Helical" evidence="15">
    <location>
        <begin position="1073"/>
        <end position="1095"/>
    </location>
</feature>
<dbReference type="CDD" id="cd02073">
    <property type="entry name" value="P-type_ATPase_APLT_Dnf-like"/>
    <property type="match status" value="1"/>
</dbReference>
<feature type="binding site" evidence="14">
    <location>
        <position position="467"/>
    </location>
    <ligand>
        <name>Mg(2+)</name>
        <dbReference type="ChEBI" id="CHEBI:18420"/>
    </ligand>
</feature>
<dbReference type="SFLD" id="SFLDF00027">
    <property type="entry name" value="p-type_atpase"/>
    <property type="match status" value="1"/>
</dbReference>
<dbReference type="FunFam" id="3.40.50.1000:FF:000014">
    <property type="entry name" value="Phospholipid-transporting ATPase"/>
    <property type="match status" value="1"/>
</dbReference>
<dbReference type="InterPro" id="IPR006539">
    <property type="entry name" value="P-type_ATPase_IV"/>
</dbReference>
<feature type="transmembrane region" description="Helical" evidence="15">
    <location>
        <begin position="1115"/>
        <end position="1134"/>
    </location>
</feature>
<protein>
    <recommendedName>
        <fullName evidence="15">Phospholipid-transporting ATPase</fullName>
        <ecNumber evidence="15">7.6.2.1</ecNumber>
    </recommendedName>
</protein>
<dbReference type="GO" id="GO:0005524">
    <property type="term" value="F:ATP binding"/>
    <property type="evidence" value="ECO:0007669"/>
    <property type="project" value="UniProtKB-UniRule"/>
</dbReference>
<evidence type="ECO:0000256" key="15">
    <source>
        <dbReference type="RuleBase" id="RU362033"/>
    </source>
</evidence>
<feature type="transmembrane region" description="Helical" evidence="15">
    <location>
        <begin position="991"/>
        <end position="1011"/>
    </location>
</feature>
<evidence type="ECO:0000256" key="5">
    <source>
        <dbReference type="ARBA" id="ARBA00022741"/>
    </source>
</evidence>
<organism evidence="18 19">
    <name type="scientific">Olea europaea subsp. europaea</name>
    <dbReference type="NCBI Taxonomy" id="158383"/>
    <lineage>
        <taxon>Eukaryota</taxon>
        <taxon>Viridiplantae</taxon>
        <taxon>Streptophyta</taxon>
        <taxon>Embryophyta</taxon>
        <taxon>Tracheophyta</taxon>
        <taxon>Spermatophyta</taxon>
        <taxon>Magnoliopsida</taxon>
        <taxon>eudicotyledons</taxon>
        <taxon>Gunneridae</taxon>
        <taxon>Pentapetalae</taxon>
        <taxon>asterids</taxon>
        <taxon>lamiids</taxon>
        <taxon>Lamiales</taxon>
        <taxon>Oleaceae</taxon>
        <taxon>Oleeae</taxon>
        <taxon>Olea</taxon>
    </lineage>
</organism>
<feature type="transmembrane region" description="Helical" evidence="15">
    <location>
        <begin position="400"/>
        <end position="419"/>
    </location>
</feature>
<feature type="binding site" evidence="13">
    <location>
        <position position="913"/>
    </location>
    <ligand>
        <name>ATP</name>
        <dbReference type="ChEBI" id="CHEBI:30616"/>
    </ligand>
</feature>
<evidence type="ECO:0000256" key="1">
    <source>
        <dbReference type="ARBA" id="ARBA00004141"/>
    </source>
</evidence>
<reference evidence="18 19" key="1">
    <citation type="submission" date="2019-12" db="EMBL/GenBank/DDBJ databases">
        <authorList>
            <person name="Alioto T."/>
            <person name="Alioto T."/>
            <person name="Gomez Garrido J."/>
        </authorList>
    </citation>
    <scope>NUCLEOTIDE SEQUENCE [LARGE SCALE GENOMIC DNA]</scope>
</reference>